<dbReference type="Proteomes" id="UP001229421">
    <property type="component" value="Unassembled WGS sequence"/>
</dbReference>
<name>A0AAD8L805_TARER</name>
<organism evidence="1 2">
    <name type="scientific">Tagetes erecta</name>
    <name type="common">African marigold</name>
    <dbReference type="NCBI Taxonomy" id="13708"/>
    <lineage>
        <taxon>Eukaryota</taxon>
        <taxon>Viridiplantae</taxon>
        <taxon>Streptophyta</taxon>
        <taxon>Embryophyta</taxon>
        <taxon>Tracheophyta</taxon>
        <taxon>Spermatophyta</taxon>
        <taxon>Magnoliopsida</taxon>
        <taxon>eudicotyledons</taxon>
        <taxon>Gunneridae</taxon>
        <taxon>Pentapetalae</taxon>
        <taxon>asterids</taxon>
        <taxon>campanulids</taxon>
        <taxon>Asterales</taxon>
        <taxon>Asteraceae</taxon>
        <taxon>Asteroideae</taxon>
        <taxon>Heliantheae alliance</taxon>
        <taxon>Tageteae</taxon>
        <taxon>Tagetes</taxon>
    </lineage>
</organism>
<dbReference type="EMBL" id="JAUHHV010000001">
    <property type="protein sequence ID" value="KAK1436552.1"/>
    <property type="molecule type" value="Genomic_DNA"/>
</dbReference>
<accession>A0AAD8L805</accession>
<proteinExistence type="predicted"/>
<evidence type="ECO:0000313" key="1">
    <source>
        <dbReference type="EMBL" id="KAK1436552.1"/>
    </source>
</evidence>
<comment type="caution">
    <text evidence="1">The sequence shown here is derived from an EMBL/GenBank/DDBJ whole genome shotgun (WGS) entry which is preliminary data.</text>
</comment>
<sequence length="235" mass="26730">MISDRSRLPVSSIWGRRPIAFESVESTGRSGGLLSCWDPSLYVLHHCIKRRNALITIGKISGSQEDLNVANKKSVVEKIQCLTVKLNTLDSIAELVGLSEEESKERLEVKNTLMDLDKRRIEDLRQKSRVRWAIEGDENTSFFHGIYNARLASNRIHGINKNGVWTDNPKVIKEEAVRFFEDRYKENMSSRPSMMCTGMKKISESDATSLTRFFTLEEVKGAVWDCGKDKAPVDF</sequence>
<evidence type="ECO:0008006" key="3">
    <source>
        <dbReference type="Google" id="ProtNLM"/>
    </source>
</evidence>
<evidence type="ECO:0000313" key="2">
    <source>
        <dbReference type="Proteomes" id="UP001229421"/>
    </source>
</evidence>
<gene>
    <name evidence="1" type="ORF">QVD17_02333</name>
</gene>
<keyword evidence="2" id="KW-1185">Reference proteome</keyword>
<dbReference type="AlphaFoldDB" id="A0AAD8L805"/>
<reference evidence="1" key="1">
    <citation type="journal article" date="2023" name="bioRxiv">
        <title>Improved chromosome-level genome assembly for marigold (Tagetes erecta).</title>
        <authorList>
            <person name="Jiang F."/>
            <person name="Yuan L."/>
            <person name="Wang S."/>
            <person name="Wang H."/>
            <person name="Xu D."/>
            <person name="Wang A."/>
            <person name="Fan W."/>
        </authorList>
    </citation>
    <scope>NUCLEOTIDE SEQUENCE</scope>
    <source>
        <strain evidence="1">WSJ</strain>
        <tissue evidence="1">Leaf</tissue>
    </source>
</reference>
<protein>
    <recommendedName>
        <fullName evidence="3">RNA-directed DNA polymerase, eukaryota</fullName>
    </recommendedName>
</protein>